<dbReference type="InterPro" id="IPR052657">
    <property type="entry name" value="PDP_family_Arabidopsis"/>
</dbReference>
<dbReference type="CDD" id="cd05162">
    <property type="entry name" value="PWWP"/>
    <property type="match status" value="1"/>
</dbReference>
<dbReference type="PANTHER" id="PTHR10688:SF5">
    <property type="entry name" value="PWWP DOMAIN-CONTAINING PROTEIN 1-RELATED"/>
    <property type="match status" value="1"/>
</dbReference>
<keyword evidence="2" id="KW-0804">Transcription</keyword>
<comment type="similarity">
    <text evidence="4">Belongs to the PDP family.</text>
</comment>
<dbReference type="EMBL" id="BJWL01000007">
    <property type="protein sequence ID" value="GFY90584.1"/>
    <property type="molecule type" value="Genomic_DNA"/>
</dbReference>
<evidence type="ECO:0000256" key="4">
    <source>
        <dbReference type="ARBA" id="ARBA00060746"/>
    </source>
</evidence>
<dbReference type="Proteomes" id="UP000585474">
    <property type="component" value="Unassembled WGS sequence"/>
</dbReference>
<dbReference type="GO" id="GO:0035098">
    <property type="term" value="C:ESC/E(Z) complex"/>
    <property type="evidence" value="ECO:0007669"/>
    <property type="project" value="UniProtKB-ARBA"/>
</dbReference>
<gene>
    <name evidence="7" type="ORF">Acr_07g0007810</name>
</gene>
<feature type="domain" description="PWWP" evidence="6">
    <location>
        <begin position="156"/>
        <end position="217"/>
    </location>
</feature>
<accession>A0A7J0EVT9</accession>
<proteinExistence type="inferred from homology"/>
<dbReference type="PANTHER" id="PTHR10688">
    <property type="entry name" value="PWWP DOMAIN-CONTAINING PROTEIN"/>
    <property type="match status" value="1"/>
</dbReference>
<reference evidence="7 8" key="1">
    <citation type="submission" date="2019-07" db="EMBL/GenBank/DDBJ databases">
        <title>De Novo Assembly of kiwifruit Actinidia rufa.</title>
        <authorList>
            <person name="Sugita-Konishi S."/>
            <person name="Sato K."/>
            <person name="Mori E."/>
            <person name="Abe Y."/>
            <person name="Kisaki G."/>
            <person name="Hamano K."/>
            <person name="Suezawa K."/>
            <person name="Otani M."/>
            <person name="Fukuda T."/>
            <person name="Manabe T."/>
            <person name="Gomi K."/>
            <person name="Tabuchi M."/>
            <person name="Akimitsu K."/>
            <person name="Kataoka I."/>
        </authorList>
    </citation>
    <scope>NUCLEOTIDE SEQUENCE [LARGE SCALE GENOMIC DNA]</scope>
    <source>
        <strain evidence="8">cv. Fuchu</strain>
    </source>
</reference>
<dbReference type="InterPro" id="IPR000313">
    <property type="entry name" value="PWWP_dom"/>
</dbReference>
<evidence type="ECO:0000313" key="8">
    <source>
        <dbReference type="Proteomes" id="UP000585474"/>
    </source>
</evidence>
<keyword evidence="1" id="KW-0805">Transcription regulation</keyword>
<comment type="caution">
    <text evidence="7">The sequence shown here is derived from an EMBL/GenBank/DDBJ whole genome shotgun (WGS) entry which is preliminary data.</text>
</comment>
<dbReference type="FunFam" id="2.30.30.140:FF:000115">
    <property type="entry name" value="Tudor/PWWP/MBT superfamily protein"/>
    <property type="match status" value="1"/>
</dbReference>
<name>A0A7J0EVT9_9ERIC</name>
<organism evidence="7 8">
    <name type="scientific">Actinidia rufa</name>
    <dbReference type="NCBI Taxonomy" id="165716"/>
    <lineage>
        <taxon>Eukaryota</taxon>
        <taxon>Viridiplantae</taxon>
        <taxon>Streptophyta</taxon>
        <taxon>Embryophyta</taxon>
        <taxon>Tracheophyta</taxon>
        <taxon>Spermatophyta</taxon>
        <taxon>Magnoliopsida</taxon>
        <taxon>eudicotyledons</taxon>
        <taxon>Gunneridae</taxon>
        <taxon>Pentapetalae</taxon>
        <taxon>asterids</taxon>
        <taxon>Ericales</taxon>
        <taxon>Actinidiaceae</taxon>
        <taxon>Actinidia</taxon>
    </lineage>
</organism>
<dbReference type="Pfam" id="PF00855">
    <property type="entry name" value="PWWP"/>
    <property type="match status" value="1"/>
</dbReference>
<feature type="region of interest" description="Disordered" evidence="5">
    <location>
        <begin position="105"/>
        <end position="134"/>
    </location>
</feature>
<dbReference type="OrthoDB" id="62853at2759"/>
<dbReference type="PROSITE" id="PS50812">
    <property type="entry name" value="PWWP"/>
    <property type="match status" value="1"/>
</dbReference>
<dbReference type="SMART" id="SM00293">
    <property type="entry name" value="PWWP"/>
    <property type="match status" value="1"/>
</dbReference>
<protein>
    <submittedName>
        <fullName evidence="7">Tudor/PWWP/MBT superfamily protein</fullName>
    </submittedName>
</protein>
<dbReference type="GO" id="GO:0006355">
    <property type="term" value="P:regulation of DNA-templated transcription"/>
    <property type="evidence" value="ECO:0007669"/>
    <property type="project" value="UniProtKB-ARBA"/>
</dbReference>
<keyword evidence="3" id="KW-0539">Nucleus</keyword>
<feature type="compositionally biased region" description="Basic and acidic residues" evidence="5">
    <location>
        <begin position="105"/>
        <end position="128"/>
    </location>
</feature>
<keyword evidence="8" id="KW-1185">Reference proteome</keyword>
<feature type="region of interest" description="Disordered" evidence="5">
    <location>
        <begin position="1"/>
        <end position="53"/>
    </location>
</feature>
<sequence length="651" mass="72608">MISVMSNNDFELDPKSDLIADETQSNSRVAEDLGGVSSANNGDGDKGSSSSNFIRSQEKGLSLGIGVDGSDKDKPLGYERFGVLEELDNRALGIDVDGRVLDGDEEKTRVSEDDWKGVDEEMKSESSDIRNGGVDISSGENYGAGLSTSLGYGYEIGDTIWGKVKSHPWWPGHIYNEAFALPSVGRTKRAGHVLVAFFGDSSYGWFEPDELVPFDANFAEKSRQTNLRNFLNAVEEAVDEVIRRRGLGLACHCRNPYNFRPTNVQGYFAVDVDNYELGGVYSVRQIRKARDSFQLRDAVAFVKQLALMPRGDWSIDFIKNKATVLAYRKAMFEEFDVTYAQAFGQEPVRPTHESIMAAAQPVTKSLKYAAKVRSLSNSGVHSVEGFFMLGLDKKKILDSIVDTTPSSLPTTYLGLPLGSTYKSKAAWGAVEDRLQRRLPTWKRQYLSTGGKLMLIKSTLSSMPTYFLSLFTIPKSIAFRLERLTRDLLWKVLHAPLRVPYLHLITLHHNMSSPRANLHIHFPSRAWISICRFLISWEKVAIYLFGTVPGATKYPSGTGSRSYMLWLPIRKRLWLIAGVRLPLEVQELDKWGWKRQGNGIFSVPLSLGKWCGLAVCLASQEAISVLESRVPWRQTTASMEGCSSMSHLVHVA</sequence>
<dbReference type="Gene3D" id="2.30.30.140">
    <property type="match status" value="1"/>
</dbReference>
<evidence type="ECO:0000256" key="3">
    <source>
        <dbReference type="ARBA" id="ARBA00023242"/>
    </source>
</evidence>
<dbReference type="SUPFAM" id="SSF63748">
    <property type="entry name" value="Tudor/PWWP/MBT"/>
    <property type="match status" value="1"/>
</dbReference>
<evidence type="ECO:0000256" key="1">
    <source>
        <dbReference type="ARBA" id="ARBA00023015"/>
    </source>
</evidence>
<evidence type="ECO:0000313" key="7">
    <source>
        <dbReference type="EMBL" id="GFY90584.1"/>
    </source>
</evidence>
<dbReference type="GO" id="GO:2000028">
    <property type="term" value="P:regulation of photoperiodism, flowering"/>
    <property type="evidence" value="ECO:0007669"/>
    <property type="project" value="UniProtKB-ARBA"/>
</dbReference>
<evidence type="ECO:0000259" key="6">
    <source>
        <dbReference type="PROSITE" id="PS50812"/>
    </source>
</evidence>
<evidence type="ECO:0000256" key="5">
    <source>
        <dbReference type="SAM" id="MobiDB-lite"/>
    </source>
</evidence>
<feature type="compositionally biased region" description="Low complexity" evidence="5">
    <location>
        <begin position="37"/>
        <end position="52"/>
    </location>
</feature>
<dbReference type="AlphaFoldDB" id="A0A7J0EVT9"/>
<evidence type="ECO:0000256" key="2">
    <source>
        <dbReference type="ARBA" id="ARBA00023163"/>
    </source>
</evidence>